<dbReference type="Proteomes" id="UP000887564">
    <property type="component" value="Unplaced"/>
</dbReference>
<dbReference type="InterPro" id="IPR029058">
    <property type="entry name" value="AB_hydrolase_fold"/>
</dbReference>
<keyword evidence="1" id="KW-1185">Reference proteome</keyword>
<dbReference type="Gene3D" id="3.40.50.1820">
    <property type="entry name" value="alpha/beta hydrolase"/>
    <property type="match status" value="1"/>
</dbReference>
<dbReference type="GO" id="GO:0016042">
    <property type="term" value="P:lipid catabolic process"/>
    <property type="evidence" value="ECO:0007669"/>
    <property type="project" value="InterPro"/>
</dbReference>
<accession>A0A914SFJ4</accession>
<dbReference type="AlphaFoldDB" id="A0A914SFJ4"/>
<name>A0A914SFJ4_PAREQ</name>
<proteinExistence type="predicted"/>
<dbReference type="GO" id="GO:0016787">
    <property type="term" value="F:hydrolase activity"/>
    <property type="evidence" value="ECO:0007669"/>
    <property type="project" value="InterPro"/>
</dbReference>
<dbReference type="InterPro" id="IPR002918">
    <property type="entry name" value="Lipase_EstA/Esterase_EstB"/>
</dbReference>
<evidence type="ECO:0000313" key="2">
    <source>
        <dbReference type="WBParaSite" id="PEQ_0001278101-mRNA-1"/>
    </source>
</evidence>
<sequence>MTSRVDRFSDIKDYFLSKGYSDGEIYGTTYGDAGRTSMLSGDKYPIVVIGA</sequence>
<organism evidence="1 2">
    <name type="scientific">Parascaris equorum</name>
    <name type="common">Equine roundworm</name>
    <dbReference type="NCBI Taxonomy" id="6256"/>
    <lineage>
        <taxon>Eukaryota</taxon>
        <taxon>Metazoa</taxon>
        <taxon>Ecdysozoa</taxon>
        <taxon>Nematoda</taxon>
        <taxon>Chromadorea</taxon>
        <taxon>Rhabditida</taxon>
        <taxon>Spirurina</taxon>
        <taxon>Ascaridomorpha</taxon>
        <taxon>Ascaridoidea</taxon>
        <taxon>Ascarididae</taxon>
        <taxon>Parascaris</taxon>
    </lineage>
</organism>
<protein>
    <submittedName>
        <fullName evidence="2">Uncharacterized protein</fullName>
    </submittedName>
</protein>
<dbReference type="Pfam" id="PF01674">
    <property type="entry name" value="Lipase_2"/>
    <property type="match status" value="1"/>
</dbReference>
<evidence type="ECO:0000313" key="1">
    <source>
        <dbReference type="Proteomes" id="UP000887564"/>
    </source>
</evidence>
<reference evidence="2" key="1">
    <citation type="submission" date="2022-11" db="UniProtKB">
        <authorList>
            <consortium name="WormBaseParasite"/>
        </authorList>
    </citation>
    <scope>IDENTIFICATION</scope>
</reference>
<dbReference type="WBParaSite" id="PEQ_0001278101-mRNA-1">
    <property type="protein sequence ID" value="PEQ_0001278101-mRNA-1"/>
    <property type="gene ID" value="PEQ_0001278101"/>
</dbReference>